<accession>S9TWQ3</accession>
<evidence type="ECO:0000256" key="1">
    <source>
        <dbReference type="SAM" id="MobiDB-lite"/>
    </source>
</evidence>
<organism evidence="3 4">
    <name type="scientific">Magnetospirillum fulvum MGU-K5</name>
    <dbReference type="NCBI Taxonomy" id="1316936"/>
    <lineage>
        <taxon>Bacteria</taxon>
        <taxon>Pseudomonadati</taxon>
        <taxon>Pseudomonadota</taxon>
        <taxon>Alphaproteobacteria</taxon>
        <taxon>Rhodospirillales</taxon>
        <taxon>Rhodospirillaceae</taxon>
        <taxon>Magnetospirillum</taxon>
    </lineage>
</organism>
<comment type="caution">
    <text evidence="3">The sequence shown here is derived from an EMBL/GenBank/DDBJ whole genome shotgun (WGS) entry which is preliminary data.</text>
</comment>
<dbReference type="InterPro" id="IPR008621">
    <property type="entry name" value="Cbb3-typ_cyt_oxidase_comp"/>
</dbReference>
<dbReference type="Pfam" id="PF05545">
    <property type="entry name" value="FixQ"/>
    <property type="match status" value="1"/>
</dbReference>
<dbReference type="Proteomes" id="UP000015350">
    <property type="component" value="Unassembled WGS sequence"/>
</dbReference>
<evidence type="ECO:0008006" key="5">
    <source>
        <dbReference type="Google" id="ProtNLM"/>
    </source>
</evidence>
<dbReference type="EMBL" id="AQPH01000008">
    <property type="protein sequence ID" value="EPY02850.1"/>
    <property type="molecule type" value="Genomic_DNA"/>
</dbReference>
<dbReference type="STRING" id="1316936.K678_03834"/>
<keyword evidence="2" id="KW-0812">Transmembrane</keyword>
<name>S9TWQ3_MAGFU</name>
<sequence>MPMPSAFIDEVLRPFWGVWLMGIFLAIVAVVYWPGNRGRMEEHGSIPLRDDDDERQEGAPWHR</sequence>
<keyword evidence="2" id="KW-1133">Transmembrane helix</keyword>
<feature type="transmembrane region" description="Helical" evidence="2">
    <location>
        <begin position="15"/>
        <end position="33"/>
    </location>
</feature>
<proteinExistence type="predicted"/>
<dbReference type="AlphaFoldDB" id="S9TWQ3"/>
<feature type="region of interest" description="Disordered" evidence="1">
    <location>
        <begin position="42"/>
        <end position="63"/>
    </location>
</feature>
<evidence type="ECO:0000313" key="4">
    <source>
        <dbReference type="Proteomes" id="UP000015350"/>
    </source>
</evidence>
<evidence type="ECO:0000256" key="2">
    <source>
        <dbReference type="SAM" id="Phobius"/>
    </source>
</evidence>
<keyword evidence="2" id="KW-0472">Membrane</keyword>
<gene>
    <name evidence="3" type="ORF">K678_03834</name>
</gene>
<reference evidence="3 4" key="1">
    <citation type="submission" date="2013-04" db="EMBL/GenBank/DDBJ databases">
        <authorList>
            <person name="Kuznetsov B."/>
            <person name="Ivanovsky R."/>
        </authorList>
    </citation>
    <scope>NUCLEOTIDE SEQUENCE [LARGE SCALE GENOMIC DNA]</scope>
    <source>
        <strain evidence="3 4">MGU-K5</strain>
    </source>
</reference>
<protein>
    <recommendedName>
        <fullName evidence="5">Cbb3-type cytochrome oxidase, subunit 3</fullName>
    </recommendedName>
</protein>
<evidence type="ECO:0000313" key="3">
    <source>
        <dbReference type="EMBL" id="EPY02850.1"/>
    </source>
</evidence>
<dbReference type="eggNOG" id="COG4736">
    <property type="taxonomic scope" value="Bacteria"/>
</dbReference>